<feature type="region of interest" description="Disordered" evidence="1">
    <location>
        <begin position="293"/>
        <end position="322"/>
    </location>
</feature>
<dbReference type="Proteomes" id="UP001244011">
    <property type="component" value="Unassembled WGS sequence"/>
</dbReference>
<comment type="caution">
    <text evidence="3">The sequence shown here is derived from an EMBL/GenBank/DDBJ whole genome shotgun (WGS) entry which is preliminary data.</text>
</comment>
<dbReference type="Gene3D" id="3.40.1190.20">
    <property type="match status" value="2"/>
</dbReference>
<feature type="domain" description="Carbohydrate kinase PfkB" evidence="2">
    <location>
        <begin position="376"/>
        <end position="423"/>
    </location>
</feature>
<sequence length="464" mass="50197">MSAISLLFHPASTSAESHILDLTLLPCLSGYKVSMGSENVTETAEDGDQVVDFVTLGMFIIDEIEFLPPKPPVRDVLGGAGSWSALGARLFSPPPLSRSVGWIIDQGSDFPATLTRLIDSWATGAVFRPNPDRLTTRGWNGYADSSERRAFRYTTPKRRLAADDLSGPLLRARAFHVICSPSRCRDLVADILARRRAEAADCARPLFVWEPVPDRCVPDELLNCTNALPLVDVCSPNHTELAGFMGSDGLDPETGEISTAAVEQNCEQLLASMPLQSYTLVIRAGEKGCYIARNGGRKRPPAGSSSRGGKKPKKKEYVRGGLQPDTDMEALFAGLLQDDEGAVVREELEADPGTEMWIPAYHNHNHDDDDDGASGQTKVVDPTGGGNTFLGALAVALARGKPVEEACVWGSVAASFAIEQVGVPRIGADDAGRETWNCVRVEDRLREFRDRVGVDEPPRDGEQV</sequence>
<keyword evidence="4" id="KW-1185">Reference proteome</keyword>
<dbReference type="PANTHER" id="PTHR47098">
    <property type="entry name" value="PROTEIN MAK32"/>
    <property type="match status" value="1"/>
</dbReference>
<dbReference type="InterPro" id="IPR029056">
    <property type="entry name" value="Ribokinase-like"/>
</dbReference>
<evidence type="ECO:0000313" key="4">
    <source>
        <dbReference type="Proteomes" id="UP001244011"/>
    </source>
</evidence>
<dbReference type="PANTHER" id="PTHR47098:SF2">
    <property type="entry name" value="PROTEIN MAK32"/>
    <property type="match status" value="1"/>
</dbReference>
<protein>
    <recommendedName>
        <fullName evidence="2">Carbohydrate kinase PfkB domain-containing protein</fullName>
    </recommendedName>
</protein>
<dbReference type="AlphaFoldDB" id="A0AAJ0C1I3"/>
<dbReference type="CDD" id="cd01943">
    <property type="entry name" value="MAK32"/>
    <property type="match status" value="1"/>
</dbReference>
<evidence type="ECO:0000313" key="3">
    <source>
        <dbReference type="EMBL" id="KAK1766972.1"/>
    </source>
</evidence>
<evidence type="ECO:0000259" key="2">
    <source>
        <dbReference type="Pfam" id="PF00294"/>
    </source>
</evidence>
<dbReference type="InterPro" id="IPR034094">
    <property type="entry name" value="Mak32"/>
</dbReference>
<dbReference type="GeneID" id="85314694"/>
<dbReference type="RefSeq" id="XP_060283185.1">
    <property type="nucleotide sequence ID" value="XM_060431507.1"/>
</dbReference>
<evidence type="ECO:0000256" key="1">
    <source>
        <dbReference type="SAM" id="MobiDB-lite"/>
    </source>
</evidence>
<dbReference type="EMBL" id="MU839009">
    <property type="protein sequence ID" value="KAK1766972.1"/>
    <property type="molecule type" value="Genomic_DNA"/>
</dbReference>
<reference evidence="3" key="1">
    <citation type="submission" date="2023-06" db="EMBL/GenBank/DDBJ databases">
        <title>Genome-scale phylogeny and comparative genomics of the fungal order Sordariales.</title>
        <authorList>
            <consortium name="Lawrence Berkeley National Laboratory"/>
            <person name="Hensen N."/>
            <person name="Bonometti L."/>
            <person name="Westerberg I."/>
            <person name="Brannstrom I.O."/>
            <person name="Guillou S."/>
            <person name="Cros-Aarteil S."/>
            <person name="Calhoun S."/>
            <person name="Haridas S."/>
            <person name="Kuo A."/>
            <person name="Mondo S."/>
            <person name="Pangilinan J."/>
            <person name="Riley R."/>
            <person name="Labutti K."/>
            <person name="Andreopoulos B."/>
            <person name="Lipzen A."/>
            <person name="Chen C."/>
            <person name="Yanf M."/>
            <person name="Daum C."/>
            <person name="Ng V."/>
            <person name="Clum A."/>
            <person name="Steindorff A."/>
            <person name="Ohm R."/>
            <person name="Martin F."/>
            <person name="Silar P."/>
            <person name="Natvig D."/>
            <person name="Lalanne C."/>
            <person name="Gautier V."/>
            <person name="Ament-Velasquez S.L."/>
            <person name="Kruys A."/>
            <person name="Hutchinson M.I."/>
            <person name="Powell A.J."/>
            <person name="Barry K."/>
            <person name="Miller A.N."/>
            <person name="Grigoriev I.V."/>
            <person name="Debuchy R."/>
            <person name="Gladieux P."/>
            <person name="Thoren M.H."/>
            <person name="Johannesson H."/>
        </authorList>
    </citation>
    <scope>NUCLEOTIDE SEQUENCE</scope>
    <source>
        <strain evidence="3">8032-3</strain>
    </source>
</reference>
<accession>A0AAJ0C1I3</accession>
<name>A0AAJ0C1I3_9PEZI</name>
<gene>
    <name evidence="3" type="ORF">QBC33DRAFT_587148</name>
</gene>
<dbReference type="InterPro" id="IPR011611">
    <property type="entry name" value="PfkB_dom"/>
</dbReference>
<dbReference type="Pfam" id="PF00294">
    <property type="entry name" value="PfkB"/>
    <property type="match status" value="1"/>
</dbReference>
<proteinExistence type="predicted"/>
<organism evidence="3 4">
    <name type="scientific">Phialemonium atrogriseum</name>
    <dbReference type="NCBI Taxonomy" id="1093897"/>
    <lineage>
        <taxon>Eukaryota</taxon>
        <taxon>Fungi</taxon>
        <taxon>Dikarya</taxon>
        <taxon>Ascomycota</taxon>
        <taxon>Pezizomycotina</taxon>
        <taxon>Sordariomycetes</taxon>
        <taxon>Sordariomycetidae</taxon>
        <taxon>Cephalothecales</taxon>
        <taxon>Cephalothecaceae</taxon>
        <taxon>Phialemonium</taxon>
    </lineage>
</organism>
<dbReference type="SUPFAM" id="SSF53613">
    <property type="entry name" value="Ribokinase-like"/>
    <property type="match status" value="1"/>
</dbReference>